<accession>A0A397UVA1</accession>
<dbReference type="Proteomes" id="UP000266673">
    <property type="component" value="Unassembled WGS sequence"/>
</dbReference>
<gene>
    <name evidence="2" type="ORF">C2G38_2144180</name>
</gene>
<dbReference type="STRING" id="44941.A0A397UVA1"/>
<name>A0A397UVA1_9GLOM</name>
<sequence>MIGDGGFGTIYKALWKEGPISGISANETKFKRTKGIQVVLKSLKRGDIQEYLKEETKGHKDTSEGSEHELVQIFPKLLILVNIANALRVIHEEGIINRDLHCGNILIGVKGMTYISDFGLSHSYEDFTTDKIYGIMPFVAPELLNKKEVSIKSDVYSFGIIMWVLSSGIQPFHNCDHNHELALKICGGIRPQMIKNSAPDCYNELMKRCWNSDPKNRPTSLEIYDTLCSWFNSKHYKKFKEIDNADKLRNIQKVESHTGSELSINIHQNSEANTESTMSSIENKNIQEVKSCSDSELSIKIHDLNTESIMFVIENNV</sequence>
<dbReference type="PANTHER" id="PTHR44329">
    <property type="entry name" value="SERINE/THREONINE-PROTEIN KINASE TNNI3K-RELATED"/>
    <property type="match status" value="1"/>
</dbReference>
<reference evidence="2 3" key="1">
    <citation type="submission" date="2018-06" db="EMBL/GenBank/DDBJ databases">
        <title>Comparative genomics reveals the genomic features of Rhizophagus irregularis, R. cerebriforme, R. diaphanum and Gigaspora rosea, and their symbiotic lifestyle signature.</title>
        <authorList>
            <person name="Morin E."/>
            <person name="San Clemente H."/>
            <person name="Chen E.C.H."/>
            <person name="De La Providencia I."/>
            <person name="Hainaut M."/>
            <person name="Kuo A."/>
            <person name="Kohler A."/>
            <person name="Murat C."/>
            <person name="Tang N."/>
            <person name="Roy S."/>
            <person name="Loubradou J."/>
            <person name="Henrissat B."/>
            <person name="Grigoriev I.V."/>
            <person name="Corradi N."/>
            <person name="Roux C."/>
            <person name="Martin F.M."/>
        </authorList>
    </citation>
    <scope>NUCLEOTIDE SEQUENCE [LARGE SCALE GENOMIC DNA]</scope>
    <source>
        <strain evidence="2 3">DAOM 194757</strain>
    </source>
</reference>
<comment type="caution">
    <text evidence="2">The sequence shown here is derived from an EMBL/GenBank/DDBJ whole genome shotgun (WGS) entry which is preliminary data.</text>
</comment>
<dbReference type="GO" id="GO:0005524">
    <property type="term" value="F:ATP binding"/>
    <property type="evidence" value="ECO:0007669"/>
    <property type="project" value="InterPro"/>
</dbReference>
<dbReference type="GO" id="GO:0004674">
    <property type="term" value="F:protein serine/threonine kinase activity"/>
    <property type="evidence" value="ECO:0007669"/>
    <property type="project" value="TreeGrafter"/>
</dbReference>
<proteinExistence type="predicted"/>
<dbReference type="InterPro" id="IPR011009">
    <property type="entry name" value="Kinase-like_dom_sf"/>
</dbReference>
<keyword evidence="2" id="KW-0418">Kinase</keyword>
<protein>
    <submittedName>
        <fullName evidence="2">Kinase-like domain-containing protein</fullName>
    </submittedName>
</protein>
<dbReference type="OrthoDB" id="5979581at2759"/>
<dbReference type="PRINTS" id="PR00109">
    <property type="entry name" value="TYRKINASE"/>
</dbReference>
<dbReference type="InterPro" id="IPR051681">
    <property type="entry name" value="Ser/Thr_Kinases-Pseudokinases"/>
</dbReference>
<dbReference type="Pfam" id="PF07714">
    <property type="entry name" value="PK_Tyr_Ser-Thr"/>
    <property type="match status" value="1"/>
</dbReference>
<dbReference type="SUPFAM" id="SSF56112">
    <property type="entry name" value="Protein kinase-like (PK-like)"/>
    <property type="match status" value="1"/>
</dbReference>
<dbReference type="InterPro" id="IPR001245">
    <property type="entry name" value="Ser-Thr/Tyr_kinase_cat_dom"/>
</dbReference>
<evidence type="ECO:0000259" key="1">
    <source>
        <dbReference type="PROSITE" id="PS50011"/>
    </source>
</evidence>
<keyword evidence="2" id="KW-0808">Transferase</keyword>
<feature type="domain" description="Protein kinase" evidence="1">
    <location>
        <begin position="1"/>
        <end position="231"/>
    </location>
</feature>
<organism evidence="2 3">
    <name type="scientific">Gigaspora rosea</name>
    <dbReference type="NCBI Taxonomy" id="44941"/>
    <lineage>
        <taxon>Eukaryota</taxon>
        <taxon>Fungi</taxon>
        <taxon>Fungi incertae sedis</taxon>
        <taxon>Mucoromycota</taxon>
        <taxon>Glomeromycotina</taxon>
        <taxon>Glomeromycetes</taxon>
        <taxon>Diversisporales</taxon>
        <taxon>Gigasporaceae</taxon>
        <taxon>Gigaspora</taxon>
    </lineage>
</organism>
<keyword evidence="3" id="KW-1185">Reference proteome</keyword>
<dbReference type="Gene3D" id="1.10.510.10">
    <property type="entry name" value="Transferase(Phosphotransferase) domain 1"/>
    <property type="match status" value="1"/>
</dbReference>
<evidence type="ECO:0000313" key="2">
    <source>
        <dbReference type="EMBL" id="RIB14200.1"/>
    </source>
</evidence>
<dbReference type="PROSITE" id="PS50011">
    <property type="entry name" value="PROTEIN_KINASE_DOM"/>
    <property type="match status" value="1"/>
</dbReference>
<dbReference type="AlphaFoldDB" id="A0A397UVA1"/>
<dbReference type="EMBL" id="QKWP01000854">
    <property type="protein sequence ID" value="RIB14200.1"/>
    <property type="molecule type" value="Genomic_DNA"/>
</dbReference>
<dbReference type="InterPro" id="IPR000719">
    <property type="entry name" value="Prot_kinase_dom"/>
</dbReference>
<evidence type="ECO:0000313" key="3">
    <source>
        <dbReference type="Proteomes" id="UP000266673"/>
    </source>
</evidence>